<evidence type="ECO:0000256" key="7">
    <source>
        <dbReference type="ARBA" id="ARBA00023033"/>
    </source>
</evidence>
<organism evidence="9 10">
    <name type="scientific">Mycobacterium spongiae</name>
    <dbReference type="NCBI Taxonomy" id="886343"/>
    <lineage>
        <taxon>Bacteria</taxon>
        <taxon>Bacillati</taxon>
        <taxon>Actinomycetota</taxon>
        <taxon>Actinomycetes</taxon>
        <taxon>Mycobacteriales</taxon>
        <taxon>Mycobacteriaceae</taxon>
        <taxon>Mycobacterium</taxon>
    </lineage>
</organism>
<comment type="cofactor">
    <cofactor evidence="1">
        <name>heme</name>
        <dbReference type="ChEBI" id="CHEBI:30413"/>
    </cofactor>
</comment>
<dbReference type="GO" id="GO:0008395">
    <property type="term" value="F:steroid hydroxylase activity"/>
    <property type="evidence" value="ECO:0007669"/>
    <property type="project" value="TreeGrafter"/>
</dbReference>
<evidence type="ECO:0000313" key="10">
    <source>
        <dbReference type="Proteomes" id="UP000682202"/>
    </source>
</evidence>
<dbReference type="InterPro" id="IPR017972">
    <property type="entry name" value="Cyt_P450_CS"/>
</dbReference>
<dbReference type="AlphaFoldDB" id="A0A975PX47"/>
<keyword evidence="7 8" id="KW-0503">Monooxygenase</keyword>
<dbReference type="InterPro" id="IPR002397">
    <property type="entry name" value="Cyt_P450_B"/>
</dbReference>
<comment type="similarity">
    <text evidence="2 8">Belongs to the cytochrome P450 family.</text>
</comment>
<accession>A0A975PX47</accession>
<proteinExistence type="inferred from homology"/>
<gene>
    <name evidence="9" type="ORF">F6B93_11970</name>
</gene>
<dbReference type="KEGG" id="mspg:F6B93_11970"/>
<dbReference type="PRINTS" id="PR00385">
    <property type="entry name" value="P450"/>
</dbReference>
<dbReference type="InterPro" id="IPR036396">
    <property type="entry name" value="Cyt_P450_sf"/>
</dbReference>
<keyword evidence="6 8" id="KW-0408">Iron</keyword>
<dbReference type="FunFam" id="1.10.630.10:FF:000018">
    <property type="entry name" value="Cytochrome P450 monooxygenase"/>
    <property type="match status" value="1"/>
</dbReference>
<dbReference type="PANTHER" id="PTHR46696:SF4">
    <property type="entry name" value="BIOTIN BIOSYNTHESIS CYTOCHROME P450"/>
    <property type="match status" value="1"/>
</dbReference>
<protein>
    <submittedName>
        <fullName evidence="9">Cytochrome P450</fullName>
    </submittedName>
</protein>
<evidence type="ECO:0000256" key="3">
    <source>
        <dbReference type="ARBA" id="ARBA00022617"/>
    </source>
</evidence>
<dbReference type="EMBL" id="CP046600">
    <property type="protein sequence ID" value="QUR67722.1"/>
    <property type="molecule type" value="Genomic_DNA"/>
</dbReference>
<evidence type="ECO:0000313" key="9">
    <source>
        <dbReference type="EMBL" id="QUR67722.1"/>
    </source>
</evidence>
<dbReference type="Gene3D" id="1.10.630.10">
    <property type="entry name" value="Cytochrome P450"/>
    <property type="match status" value="1"/>
</dbReference>
<evidence type="ECO:0000256" key="6">
    <source>
        <dbReference type="ARBA" id="ARBA00023004"/>
    </source>
</evidence>
<name>A0A975PX47_9MYCO</name>
<evidence type="ECO:0000256" key="5">
    <source>
        <dbReference type="ARBA" id="ARBA00023002"/>
    </source>
</evidence>
<dbReference type="PANTHER" id="PTHR46696">
    <property type="entry name" value="P450, PUTATIVE (EUROFUNG)-RELATED"/>
    <property type="match status" value="1"/>
</dbReference>
<reference evidence="9" key="1">
    <citation type="submission" date="2019-12" db="EMBL/GenBank/DDBJ databases">
        <title>Mycobacterium spongiae sp. nov.</title>
        <authorList>
            <person name="Stinear T."/>
        </authorList>
    </citation>
    <scope>NUCLEOTIDE SEQUENCE</scope>
    <source>
        <strain evidence="9">FSD4b-SM</strain>
    </source>
</reference>
<evidence type="ECO:0000256" key="1">
    <source>
        <dbReference type="ARBA" id="ARBA00001971"/>
    </source>
</evidence>
<dbReference type="SUPFAM" id="SSF48264">
    <property type="entry name" value="Cytochrome P450"/>
    <property type="match status" value="1"/>
</dbReference>
<dbReference type="PRINTS" id="PR00359">
    <property type="entry name" value="BP450"/>
</dbReference>
<evidence type="ECO:0000256" key="4">
    <source>
        <dbReference type="ARBA" id="ARBA00022723"/>
    </source>
</evidence>
<dbReference type="GO" id="GO:0005506">
    <property type="term" value="F:iron ion binding"/>
    <property type="evidence" value="ECO:0007669"/>
    <property type="project" value="InterPro"/>
</dbReference>
<keyword evidence="3 8" id="KW-0349">Heme</keyword>
<dbReference type="GO" id="GO:0020037">
    <property type="term" value="F:heme binding"/>
    <property type="evidence" value="ECO:0007669"/>
    <property type="project" value="InterPro"/>
</dbReference>
<keyword evidence="5 8" id="KW-0560">Oxidoreductase</keyword>
<keyword evidence="4 8" id="KW-0479">Metal-binding</keyword>
<keyword evidence="10" id="KW-1185">Reference proteome</keyword>
<evidence type="ECO:0000256" key="2">
    <source>
        <dbReference type="ARBA" id="ARBA00010617"/>
    </source>
</evidence>
<dbReference type="PROSITE" id="PS00086">
    <property type="entry name" value="CYTOCHROME_P450"/>
    <property type="match status" value="1"/>
</dbReference>
<evidence type="ECO:0000256" key="8">
    <source>
        <dbReference type="RuleBase" id="RU000461"/>
    </source>
</evidence>
<dbReference type="Pfam" id="PF00067">
    <property type="entry name" value="p450"/>
    <property type="match status" value="1"/>
</dbReference>
<sequence>MHTTERFDISDLRLDLAERNDQQAALRATEGLVHDEKNDLYYVARHTDIKTVTHATDVFSSAGGVTYFDSVPLSFVTMDDPEHGRLRRTVSRQFTARYVSGLRERTRRYVEQALDAIRPGEPVDVVDALTAPIPLRIISEMLGLPDSDVDMIRGWTDTMMDAGGRLDEPGVLESAIGSFAFWGEYVDSQVADRIAKPGSDLLSALANSGDEALDRDELAMFATALMVAGNETTRHSASRAILTLATHPDQLARLVDESVPVPTAVEEILRWTSVARVMMRTATADTAVAGTSLACGDRVALLYPSGNRDERVFADADRFLVDRSPNPHLAFGVGAHFCLGASLARMELDEILSGLLRRYPRLELDAEPVYRSNGLVDGVASLRVRLR</sequence>
<dbReference type="GO" id="GO:0036199">
    <property type="term" value="F:cholest-4-en-3-one 26-monooxygenase activity"/>
    <property type="evidence" value="ECO:0007669"/>
    <property type="project" value="TreeGrafter"/>
</dbReference>
<dbReference type="Proteomes" id="UP000682202">
    <property type="component" value="Chromosome"/>
</dbReference>
<dbReference type="InterPro" id="IPR001128">
    <property type="entry name" value="Cyt_P450"/>
</dbReference>
<dbReference type="GO" id="GO:0006707">
    <property type="term" value="P:cholesterol catabolic process"/>
    <property type="evidence" value="ECO:0007669"/>
    <property type="project" value="TreeGrafter"/>
</dbReference>
<dbReference type="RefSeq" id="WP_211695295.1">
    <property type="nucleotide sequence ID" value="NZ_CP046600.1"/>
</dbReference>